<dbReference type="InterPro" id="IPR046749">
    <property type="entry name" value="SHOCT_2"/>
</dbReference>
<dbReference type="STRING" id="764299.STRIC_2440"/>
<dbReference type="RefSeq" id="WP_008088382.1">
    <property type="nucleotide sequence ID" value="NZ_AEUX02000005.1"/>
</dbReference>
<sequence length="58" mass="7059">MTKEEFIHELIYQVTMIQVTKLLNDGVITKKEYEKFQQELIEMYQPILSKYMDETLDK</sequence>
<comment type="caution">
    <text evidence="2">The sequence shown here is derived from an EMBL/GenBank/DDBJ whole genome shotgun (WGS) entry which is preliminary data.</text>
</comment>
<feature type="domain" description="SHOCT-like" evidence="1">
    <location>
        <begin position="1"/>
        <end position="52"/>
    </location>
</feature>
<accession>G5K232</accession>
<protein>
    <recommendedName>
        <fullName evidence="1">SHOCT-like domain-containing protein</fullName>
    </recommendedName>
</protein>
<organism evidence="2 3">
    <name type="scientific">Streptococcus ictaluri 707-05</name>
    <dbReference type="NCBI Taxonomy" id="764299"/>
    <lineage>
        <taxon>Bacteria</taxon>
        <taxon>Bacillati</taxon>
        <taxon>Bacillota</taxon>
        <taxon>Bacilli</taxon>
        <taxon>Lactobacillales</taxon>
        <taxon>Streptococcaceae</taxon>
        <taxon>Streptococcus</taxon>
    </lineage>
</organism>
<proteinExistence type="predicted"/>
<reference evidence="2 3" key="1">
    <citation type="journal article" date="2014" name="Int. J. Syst. Evol. Microbiol.">
        <title>Phylogenomics and the dynamic genome evolution of the genus Streptococcus.</title>
        <authorList>
            <consortium name="The Broad Institute Genome Sequencing Platform"/>
            <person name="Richards V.P."/>
            <person name="Palmer S.R."/>
            <person name="Pavinski Bitar P.D."/>
            <person name="Qin X."/>
            <person name="Weinstock G.M."/>
            <person name="Highlander S.K."/>
            <person name="Town C.D."/>
            <person name="Burne R.A."/>
            <person name="Stanhope M.J."/>
        </authorList>
    </citation>
    <scope>NUCLEOTIDE SEQUENCE [LARGE SCALE GENOMIC DNA]</scope>
    <source>
        <strain evidence="2 3">707-05</strain>
    </source>
</reference>
<dbReference type="Pfam" id="PF20612">
    <property type="entry name" value="SHOCT_2"/>
    <property type="match status" value="1"/>
</dbReference>
<evidence type="ECO:0000313" key="3">
    <source>
        <dbReference type="Proteomes" id="UP000003330"/>
    </source>
</evidence>
<dbReference type="EMBL" id="AEUX02000005">
    <property type="protein sequence ID" value="EHI70161.1"/>
    <property type="molecule type" value="Genomic_DNA"/>
</dbReference>
<gene>
    <name evidence="2" type="ORF">STRIC_2440</name>
</gene>
<dbReference type="OrthoDB" id="1666848at2"/>
<name>G5K232_9STRE</name>
<dbReference type="Proteomes" id="UP000003330">
    <property type="component" value="Unassembled WGS sequence"/>
</dbReference>
<evidence type="ECO:0000313" key="2">
    <source>
        <dbReference type="EMBL" id="EHI70161.1"/>
    </source>
</evidence>
<dbReference type="AlphaFoldDB" id="G5K232"/>
<keyword evidence="3" id="KW-1185">Reference proteome</keyword>
<evidence type="ECO:0000259" key="1">
    <source>
        <dbReference type="Pfam" id="PF20612"/>
    </source>
</evidence>